<proteinExistence type="predicted"/>
<evidence type="ECO:0000313" key="1">
    <source>
        <dbReference type="EMBL" id="MBI1686741.1"/>
    </source>
</evidence>
<accession>A0ABS0T4C6</accession>
<name>A0ABS0T4C6_9CAUL</name>
<protein>
    <submittedName>
        <fullName evidence="1">Uncharacterized protein</fullName>
    </submittedName>
</protein>
<dbReference type="RefSeq" id="WP_198578624.1">
    <property type="nucleotide sequence ID" value="NZ_JADWOX010000026.1"/>
</dbReference>
<comment type="caution">
    <text evidence="1">The sequence shown here is derived from an EMBL/GenBank/DDBJ whole genome shotgun (WGS) entry which is preliminary data.</text>
</comment>
<dbReference type="EMBL" id="JADWOX010000026">
    <property type="protein sequence ID" value="MBI1686741.1"/>
    <property type="molecule type" value="Genomic_DNA"/>
</dbReference>
<gene>
    <name evidence="1" type="ORF">I4Q42_23990</name>
</gene>
<evidence type="ECO:0000313" key="2">
    <source>
        <dbReference type="Proteomes" id="UP000639859"/>
    </source>
</evidence>
<dbReference type="Proteomes" id="UP000639859">
    <property type="component" value="Unassembled WGS sequence"/>
</dbReference>
<reference evidence="1 2" key="1">
    <citation type="submission" date="2020-11" db="EMBL/GenBank/DDBJ databases">
        <title>genome sequence of strain KACC 18849.</title>
        <authorList>
            <person name="Gao J."/>
            <person name="Zhang X."/>
        </authorList>
    </citation>
    <scope>NUCLEOTIDE SEQUENCE [LARGE SCALE GENOMIC DNA]</scope>
    <source>
        <strain evidence="1 2">KACC 18849</strain>
    </source>
</reference>
<keyword evidence="2" id="KW-1185">Reference proteome</keyword>
<sequence length="423" mass="41120">MVVSASTSATLGSGSASRDLKVYGATSSLTIGSAARDLFVVTSATAGDAVEITATSDILASAATLKSTGVGAADDAHVLAKSTNGAVNVGSGVTEGAGVAAGDVTFDAGDTITAGSTLATRDVKAVAAGDIDLASATSARDISVTSNGGQAILRKAVLTGSGTGHDLSITASGNAVLGDPDYAAITTANLFSPTGGNTGTASVKSTGGDAVVNIDSASNGIALVASAIAGNVTGLQKTGDLVIDELAAYNITLEAMGGTLDVSAISSGGDYTVTAQGFVGDALAPYPYFGDLLDVTITDTLGDLDLGTLSLHAGHKLTITAQNGAVTGLGQLDAGTGIGDGEVEVTAAGITLDTVQSDASDIYIEANSGQLGALDAASARLGRSNVGGMSVASATGANLIDVFLPTARPSWGRRSSLELAPTA</sequence>
<organism evidence="1 2">
    <name type="scientific">Caulobacter hibisci</name>
    <dbReference type="NCBI Taxonomy" id="2035993"/>
    <lineage>
        <taxon>Bacteria</taxon>
        <taxon>Pseudomonadati</taxon>
        <taxon>Pseudomonadota</taxon>
        <taxon>Alphaproteobacteria</taxon>
        <taxon>Caulobacterales</taxon>
        <taxon>Caulobacteraceae</taxon>
        <taxon>Caulobacter</taxon>
    </lineage>
</organism>